<dbReference type="HOGENOM" id="CLU_149421_1_0_1"/>
<keyword evidence="1" id="KW-0812">Transmembrane</keyword>
<accession>U3KMH3</accession>
<dbReference type="Ensembl" id="ENSOCUT00000033383.2">
    <property type="protein sequence ID" value="ENSOCUP00000026431.2"/>
    <property type="gene ID" value="ENSOCUG00000029314.2"/>
</dbReference>
<dbReference type="eggNOG" id="ENOG502STQD">
    <property type="taxonomic scope" value="Eukaryota"/>
</dbReference>
<dbReference type="EMBL" id="AAGW02013945">
    <property type="status" value="NOT_ANNOTATED_CDS"/>
    <property type="molecule type" value="Genomic_DNA"/>
</dbReference>
<dbReference type="CTD" id="131920"/>
<dbReference type="PANTHER" id="PTHR36467">
    <property type="entry name" value="TRANSMEMBRANE PROTEIN 207"/>
    <property type="match status" value="1"/>
</dbReference>
<sequence>MSRSRPFGITSVITTAGTLCLTLFQLVLSDLPCEENEICVNYNEQQPNSWYVWFLFLIFLVALLCGVVLYCFQCWLKRLRIDSSRRTMAVFAVGDLDPTYGTEASVNPTVGIHLHTQSPELYRVPCFGALGPPPPYEETLKTSQF</sequence>
<keyword evidence="4" id="KW-1185">Reference proteome</keyword>
<dbReference type="GeneTree" id="ENSGT00390000006126"/>
<evidence type="ECO:0000313" key="3">
    <source>
        <dbReference type="Ensembl" id="ENSOCUP00000026431.2"/>
    </source>
</evidence>
<gene>
    <name evidence="3" type="primary">TMEM207</name>
</gene>
<evidence type="ECO:0000256" key="2">
    <source>
        <dbReference type="SAM" id="SignalP"/>
    </source>
</evidence>
<reference evidence="3 4" key="1">
    <citation type="journal article" date="2011" name="Nature">
        <title>A high-resolution map of human evolutionary constraint using 29 mammals.</title>
        <authorList>
            <person name="Lindblad-Toh K."/>
            <person name="Garber M."/>
            <person name="Zuk O."/>
            <person name="Lin M.F."/>
            <person name="Parker B.J."/>
            <person name="Washietl S."/>
            <person name="Kheradpour P."/>
            <person name="Ernst J."/>
            <person name="Jordan G."/>
            <person name="Mauceli E."/>
            <person name="Ward L.D."/>
            <person name="Lowe C.B."/>
            <person name="Holloway A.K."/>
            <person name="Clamp M."/>
            <person name="Gnerre S."/>
            <person name="Alfoldi J."/>
            <person name="Beal K."/>
            <person name="Chang J."/>
            <person name="Clawson H."/>
            <person name="Cuff J."/>
            <person name="Di Palma F."/>
            <person name="Fitzgerald S."/>
            <person name="Flicek P."/>
            <person name="Guttman M."/>
            <person name="Hubisz M.J."/>
            <person name="Jaffe D.B."/>
            <person name="Jungreis I."/>
            <person name="Kent W.J."/>
            <person name="Kostka D."/>
            <person name="Lara M."/>
            <person name="Martins A.L."/>
            <person name="Massingham T."/>
            <person name="Moltke I."/>
            <person name="Raney B.J."/>
            <person name="Rasmussen M.D."/>
            <person name="Robinson J."/>
            <person name="Stark A."/>
            <person name="Vilella A.J."/>
            <person name="Wen J."/>
            <person name="Xie X."/>
            <person name="Zody M.C."/>
            <person name="Baldwin J."/>
            <person name="Bloom T."/>
            <person name="Chin C.W."/>
            <person name="Heiman D."/>
            <person name="Nicol R."/>
            <person name="Nusbaum C."/>
            <person name="Young S."/>
            <person name="Wilkinson J."/>
            <person name="Worley K.C."/>
            <person name="Kovar C.L."/>
            <person name="Muzny D.M."/>
            <person name="Gibbs R.A."/>
            <person name="Cree A."/>
            <person name="Dihn H.H."/>
            <person name="Fowler G."/>
            <person name="Jhangiani S."/>
            <person name="Joshi V."/>
            <person name="Lee S."/>
            <person name="Lewis L.R."/>
            <person name="Nazareth L.V."/>
            <person name="Okwuonu G."/>
            <person name="Santibanez J."/>
            <person name="Warren W.C."/>
            <person name="Mardis E.R."/>
            <person name="Weinstock G.M."/>
            <person name="Wilson R.K."/>
            <person name="Delehaunty K."/>
            <person name="Dooling D."/>
            <person name="Fronik C."/>
            <person name="Fulton L."/>
            <person name="Fulton B."/>
            <person name="Graves T."/>
            <person name="Minx P."/>
            <person name="Sodergren E."/>
            <person name="Birney E."/>
            <person name="Margulies E.H."/>
            <person name="Herrero J."/>
            <person name="Green E.D."/>
            <person name="Haussler D."/>
            <person name="Siepel A."/>
            <person name="Goldman N."/>
            <person name="Pollard K.S."/>
            <person name="Pedersen J.S."/>
            <person name="Lander E.S."/>
            <person name="Kellis M."/>
        </authorList>
    </citation>
    <scope>NUCLEOTIDE SEQUENCE [LARGE SCALE GENOMIC DNA]</scope>
    <source>
        <strain evidence="3 4">Thorbecke inbred</strain>
    </source>
</reference>
<protein>
    <submittedName>
        <fullName evidence="3">Transmembrane protein 207</fullName>
    </submittedName>
</protein>
<dbReference type="STRING" id="9986.ENSOCUP00000026431"/>
<dbReference type="InParanoid" id="U3KMH3"/>
<feature type="transmembrane region" description="Helical" evidence="1">
    <location>
        <begin position="53"/>
        <end position="76"/>
    </location>
</feature>
<keyword evidence="1" id="KW-1133">Transmembrane helix</keyword>
<evidence type="ECO:0000256" key="1">
    <source>
        <dbReference type="SAM" id="Phobius"/>
    </source>
</evidence>
<reference evidence="3" key="3">
    <citation type="submission" date="2025-09" db="UniProtKB">
        <authorList>
            <consortium name="Ensembl"/>
        </authorList>
    </citation>
    <scope>IDENTIFICATION</scope>
    <source>
        <strain evidence="3">Thorbecke</strain>
    </source>
</reference>
<name>U3KMH3_RABIT</name>
<proteinExistence type="predicted"/>
<evidence type="ECO:0000313" key="4">
    <source>
        <dbReference type="Proteomes" id="UP000001811"/>
    </source>
</evidence>
<dbReference type="RefSeq" id="XP_008264874.3">
    <property type="nucleotide sequence ID" value="XM_008266652.4"/>
</dbReference>
<dbReference type="GeneID" id="103350475"/>
<dbReference type="PANTHER" id="PTHR36467:SF1">
    <property type="entry name" value="TRANSMEMBRANE PROTEIN 207"/>
    <property type="match status" value="1"/>
</dbReference>
<dbReference type="Proteomes" id="UP000001811">
    <property type="component" value="Chromosome 14"/>
</dbReference>
<feature type="chain" id="PRO_5023858526" evidence="2">
    <location>
        <begin position="30"/>
        <end position="145"/>
    </location>
</feature>
<dbReference type="InterPro" id="IPR039490">
    <property type="entry name" value="TMEM207"/>
</dbReference>
<reference evidence="3" key="2">
    <citation type="submission" date="2025-08" db="UniProtKB">
        <authorList>
            <consortium name="Ensembl"/>
        </authorList>
    </citation>
    <scope>IDENTIFICATION</scope>
    <source>
        <strain evidence="3">Thorbecke</strain>
    </source>
</reference>
<dbReference type="Bgee" id="ENSOCUG00000029314">
    <property type="expression patterns" value="Expressed in adult mammalian kidney"/>
</dbReference>
<dbReference type="GO" id="GO:0031901">
    <property type="term" value="C:early endosome membrane"/>
    <property type="evidence" value="ECO:0007669"/>
    <property type="project" value="Ensembl"/>
</dbReference>
<dbReference type="AlphaFoldDB" id="U3KMH3"/>
<dbReference type="FunCoup" id="U3KMH3">
    <property type="interactions" value="5"/>
</dbReference>
<dbReference type="OrthoDB" id="9907850at2759"/>
<feature type="signal peptide" evidence="2">
    <location>
        <begin position="1"/>
        <end position="29"/>
    </location>
</feature>
<dbReference type="EMBL" id="AAGW02013947">
    <property type="status" value="NOT_ANNOTATED_CDS"/>
    <property type="molecule type" value="Genomic_DNA"/>
</dbReference>
<keyword evidence="1" id="KW-0472">Membrane</keyword>
<dbReference type="EMBL" id="AAGW02013946">
    <property type="status" value="NOT_ANNOTATED_CDS"/>
    <property type="molecule type" value="Genomic_DNA"/>
</dbReference>
<organism evidence="3 4">
    <name type="scientific">Oryctolagus cuniculus</name>
    <name type="common">Rabbit</name>
    <dbReference type="NCBI Taxonomy" id="9986"/>
    <lineage>
        <taxon>Eukaryota</taxon>
        <taxon>Metazoa</taxon>
        <taxon>Chordata</taxon>
        <taxon>Craniata</taxon>
        <taxon>Vertebrata</taxon>
        <taxon>Euteleostomi</taxon>
        <taxon>Mammalia</taxon>
        <taxon>Eutheria</taxon>
        <taxon>Euarchontoglires</taxon>
        <taxon>Glires</taxon>
        <taxon>Lagomorpha</taxon>
        <taxon>Leporidae</taxon>
        <taxon>Oryctolagus</taxon>
    </lineage>
</organism>
<dbReference type="PaxDb" id="9986-ENSOCUP00000026431"/>
<keyword evidence="2" id="KW-0732">Signal</keyword>
<dbReference type="KEGG" id="ocu:103350475"/>